<name>A0A8J6AX95_9EUKA</name>
<feature type="compositionally biased region" description="Basic and acidic residues" evidence="1">
    <location>
        <begin position="160"/>
        <end position="172"/>
    </location>
</feature>
<reference evidence="2" key="1">
    <citation type="submission" date="2021-05" db="EMBL/GenBank/DDBJ databases">
        <title>A free-living protist that lacks canonical eukaryotic 1 DNA replication and segregation systems.</title>
        <authorList>
            <person name="Salas-Leiva D.E."/>
            <person name="Tromer E.C."/>
            <person name="Curtis B.A."/>
            <person name="Jerlstrom-Hultqvist J."/>
            <person name="Kolisko M."/>
            <person name="Yi Z."/>
            <person name="Salas-Leiva J.S."/>
            <person name="Gallot-Lavallee L."/>
            <person name="Kops G.J.P.L."/>
            <person name="Archibald J.M."/>
            <person name="Simpson A.G.B."/>
            <person name="Roger A.J."/>
        </authorList>
    </citation>
    <scope>NUCLEOTIDE SEQUENCE</scope>
    <source>
        <strain evidence="2">BICM</strain>
    </source>
</reference>
<organism evidence="2 3">
    <name type="scientific">Carpediemonas membranifera</name>
    <dbReference type="NCBI Taxonomy" id="201153"/>
    <lineage>
        <taxon>Eukaryota</taxon>
        <taxon>Metamonada</taxon>
        <taxon>Carpediemonas-like organisms</taxon>
        <taxon>Carpediemonas</taxon>
    </lineage>
</organism>
<evidence type="ECO:0000313" key="3">
    <source>
        <dbReference type="Proteomes" id="UP000717585"/>
    </source>
</evidence>
<dbReference type="Proteomes" id="UP000717585">
    <property type="component" value="Unassembled WGS sequence"/>
</dbReference>
<dbReference type="EMBL" id="JAHDYR010000069">
    <property type="protein sequence ID" value="KAG9389554.1"/>
    <property type="molecule type" value="Genomic_DNA"/>
</dbReference>
<feature type="region of interest" description="Disordered" evidence="1">
    <location>
        <begin position="151"/>
        <end position="181"/>
    </location>
</feature>
<protein>
    <submittedName>
        <fullName evidence="2">RAD50</fullName>
    </submittedName>
</protein>
<accession>A0A8J6AX95</accession>
<evidence type="ECO:0000313" key="2">
    <source>
        <dbReference type="EMBL" id="KAG9389554.1"/>
    </source>
</evidence>
<keyword evidence="3" id="KW-1185">Reference proteome</keyword>
<dbReference type="AlphaFoldDB" id="A0A8J6AX95"/>
<comment type="caution">
    <text evidence="2">The sequence shown here is derived from an EMBL/GenBank/DDBJ whole genome shotgun (WGS) entry which is preliminary data.</text>
</comment>
<evidence type="ECO:0000256" key="1">
    <source>
        <dbReference type="SAM" id="MobiDB-lite"/>
    </source>
</evidence>
<feature type="region of interest" description="Disordered" evidence="1">
    <location>
        <begin position="108"/>
        <end position="130"/>
    </location>
</feature>
<gene>
    <name evidence="2" type="ORF">J8273_8847</name>
</gene>
<proteinExistence type="predicted"/>
<sequence length="181" mass="20406">MGGPKSIRKKKGGLHSKRAIDLDEWKKQLEELIEVGEVYEALAPYLQMSQQPILTENSSEIDSLINILEEKTAELQRLERPLPESDSEEETLAADIAKAQTELAELQKQAQSQQAIPHATPSLVPTPGRASVSGQAMFTMDDMAMMMATVLQNSQTVPRQEGRYDDSYSRGSERRRHRQRR</sequence>